<accession>A0AAD8AJK1</accession>
<reference evidence="2" key="2">
    <citation type="submission" date="2023-05" db="EMBL/GenBank/DDBJ databases">
        <authorList>
            <person name="Fouks B."/>
        </authorList>
    </citation>
    <scope>NUCLEOTIDE SEQUENCE</scope>
    <source>
        <strain evidence="2">Stay&amp;Tobe</strain>
        <tissue evidence="2">Testes</tissue>
    </source>
</reference>
<feature type="non-terminal residue" evidence="2">
    <location>
        <position position="109"/>
    </location>
</feature>
<comment type="caution">
    <text evidence="2">The sequence shown here is derived from an EMBL/GenBank/DDBJ whole genome shotgun (WGS) entry which is preliminary data.</text>
</comment>
<reference evidence="2" key="1">
    <citation type="journal article" date="2023" name="IScience">
        <title>Live-bearing cockroach genome reveals convergent evolutionary mechanisms linked to viviparity in insects and beyond.</title>
        <authorList>
            <person name="Fouks B."/>
            <person name="Harrison M.C."/>
            <person name="Mikhailova A.A."/>
            <person name="Marchal E."/>
            <person name="English S."/>
            <person name="Carruthers M."/>
            <person name="Jennings E.C."/>
            <person name="Chiamaka E.L."/>
            <person name="Frigard R.A."/>
            <person name="Pippel M."/>
            <person name="Attardo G.M."/>
            <person name="Benoit J.B."/>
            <person name="Bornberg-Bauer E."/>
            <person name="Tobe S.S."/>
        </authorList>
    </citation>
    <scope>NUCLEOTIDE SEQUENCE</scope>
    <source>
        <strain evidence="2">Stay&amp;Tobe</strain>
    </source>
</reference>
<feature type="non-terminal residue" evidence="2">
    <location>
        <position position="1"/>
    </location>
</feature>
<keyword evidence="1" id="KW-0472">Membrane</keyword>
<sequence>KAFTLYNLSNNSLLIHSLSSTSSLFQLLFFFYFFFILSHLACKVISILAELLEIREERISLYKWVYGAQEFLIFLGFSYALSNAIVLLISSQTAWRRGANRANEFFFFY</sequence>
<dbReference type="AlphaFoldDB" id="A0AAD8AJK1"/>
<keyword evidence="1" id="KW-1133">Transmembrane helix</keyword>
<gene>
    <name evidence="2" type="ORF">L9F63_009753</name>
</gene>
<dbReference type="Proteomes" id="UP001233999">
    <property type="component" value="Unassembled WGS sequence"/>
</dbReference>
<organism evidence="2 3">
    <name type="scientific">Diploptera punctata</name>
    <name type="common">Pacific beetle cockroach</name>
    <dbReference type="NCBI Taxonomy" id="6984"/>
    <lineage>
        <taxon>Eukaryota</taxon>
        <taxon>Metazoa</taxon>
        <taxon>Ecdysozoa</taxon>
        <taxon>Arthropoda</taxon>
        <taxon>Hexapoda</taxon>
        <taxon>Insecta</taxon>
        <taxon>Pterygota</taxon>
        <taxon>Neoptera</taxon>
        <taxon>Polyneoptera</taxon>
        <taxon>Dictyoptera</taxon>
        <taxon>Blattodea</taxon>
        <taxon>Blaberoidea</taxon>
        <taxon>Blaberidae</taxon>
        <taxon>Diplopterinae</taxon>
        <taxon>Diploptera</taxon>
    </lineage>
</organism>
<name>A0AAD8AJK1_DIPPU</name>
<feature type="transmembrane region" description="Helical" evidence="1">
    <location>
        <begin position="64"/>
        <end position="89"/>
    </location>
</feature>
<dbReference type="EMBL" id="JASPKZ010000463">
    <property type="protein sequence ID" value="KAJ9599925.1"/>
    <property type="molecule type" value="Genomic_DNA"/>
</dbReference>
<protein>
    <submittedName>
        <fullName evidence="2">Uncharacterized protein</fullName>
    </submittedName>
</protein>
<evidence type="ECO:0000313" key="2">
    <source>
        <dbReference type="EMBL" id="KAJ9599925.1"/>
    </source>
</evidence>
<proteinExistence type="predicted"/>
<evidence type="ECO:0000256" key="1">
    <source>
        <dbReference type="SAM" id="Phobius"/>
    </source>
</evidence>
<evidence type="ECO:0000313" key="3">
    <source>
        <dbReference type="Proteomes" id="UP001233999"/>
    </source>
</evidence>
<keyword evidence="1" id="KW-0812">Transmembrane</keyword>
<keyword evidence="3" id="KW-1185">Reference proteome</keyword>